<dbReference type="Proteomes" id="UP000887226">
    <property type="component" value="Unassembled WGS sequence"/>
</dbReference>
<name>A0A9P8CCX2_9HELO</name>
<protein>
    <recommendedName>
        <fullName evidence="6">O-fucosyltransferase family protein</fullName>
    </recommendedName>
</protein>
<dbReference type="AlphaFoldDB" id="A0A9P8CCX2"/>
<keyword evidence="2" id="KW-0294">Fucose metabolism</keyword>
<gene>
    <name evidence="4" type="ORF">BJ878DRAFT_425956</name>
</gene>
<evidence type="ECO:0000256" key="1">
    <source>
        <dbReference type="ARBA" id="ARBA00022679"/>
    </source>
</evidence>
<evidence type="ECO:0000313" key="5">
    <source>
        <dbReference type="Proteomes" id="UP000887226"/>
    </source>
</evidence>
<accession>A0A9P8CCX2</accession>
<proteinExistence type="predicted"/>
<dbReference type="Pfam" id="PF10250">
    <property type="entry name" value="O-FucT"/>
    <property type="match status" value="1"/>
</dbReference>
<evidence type="ECO:0000256" key="3">
    <source>
        <dbReference type="ARBA" id="ARBA00023277"/>
    </source>
</evidence>
<evidence type="ECO:0000313" key="4">
    <source>
        <dbReference type="EMBL" id="KAG9242414.1"/>
    </source>
</evidence>
<keyword evidence="1" id="KW-0808">Transferase</keyword>
<sequence>MPAAAAPIEQLSEQDAFVHNALQTPIEGPFDRTSISALCAKTKWTEGLIFTCDAPQGGFGNVENVFINCLRYVMEAGGAFVVPQIIARSPDDLSDLHTVNLVDFDYLFDRDHFNSTLAEACPQMKIYNSTSDLKELPLAADPIVLDPGSLSAGRLFEYIITEPAQWRASFDTFLQSKAPAGISSTSPVLVQIQALLQIPVSYDTPAFVHNFGRIFRFREDVRKLAANALFHLTSKLSSATAADERFYQFFGAHLRVASDAAKAGWPGYDAQGTPYLAQAVQHNLSIIYLATGSVSDIARFRLDAAKQNCTVFTKTDLLSGEDLEALDRLSWDQQALVDMELLLRGSQFGGIEESSFAWKIAARRHLLSKSAEYTVTTRGREDELSVVYGKRLWPVFPLAMWP</sequence>
<dbReference type="Gene3D" id="3.40.50.11350">
    <property type="match status" value="1"/>
</dbReference>
<dbReference type="CDD" id="cd11296">
    <property type="entry name" value="O-FucT_like"/>
    <property type="match status" value="1"/>
</dbReference>
<dbReference type="InterPro" id="IPR019378">
    <property type="entry name" value="GDP-Fuc_O-FucTrfase"/>
</dbReference>
<reference evidence="4" key="1">
    <citation type="journal article" date="2021" name="IMA Fungus">
        <title>Genomic characterization of three marine fungi, including Emericellopsis atlantica sp. nov. with signatures of a generalist lifestyle and marine biomass degradation.</title>
        <authorList>
            <person name="Hagestad O.C."/>
            <person name="Hou L."/>
            <person name="Andersen J.H."/>
            <person name="Hansen E.H."/>
            <person name="Altermark B."/>
            <person name="Li C."/>
            <person name="Kuhnert E."/>
            <person name="Cox R.J."/>
            <person name="Crous P.W."/>
            <person name="Spatafora J.W."/>
            <person name="Lail K."/>
            <person name="Amirebrahimi M."/>
            <person name="Lipzen A."/>
            <person name="Pangilinan J."/>
            <person name="Andreopoulos W."/>
            <person name="Hayes R.D."/>
            <person name="Ng V."/>
            <person name="Grigoriev I.V."/>
            <person name="Jackson S.A."/>
            <person name="Sutton T.D.S."/>
            <person name="Dobson A.D.W."/>
            <person name="Rama T."/>
        </authorList>
    </citation>
    <scope>NUCLEOTIDE SEQUENCE</scope>
    <source>
        <strain evidence="4">TRa3180A</strain>
    </source>
</reference>
<organism evidence="4 5">
    <name type="scientific">Calycina marina</name>
    <dbReference type="NCBI Taxonomy" id="1763456"/>
    <lineage>
        <taxon>Eukaryota</taxon>
        <taxon>Fungi</taxon>
        <taxon>Dikarya</taxon>
        <taxon>Ascomycota</taxon>
        <taxon>Pezizomycotina</taxon>
        <taxon>Leotiomycetes</taxon>
        <taxon>Helotiales</taxon>
        <taxon>Pezizellaceae</taxon>
        <taxon>Calycina</taxon>
    </lineage>
</organism>
<comment type="caution">
    <text evidence="4">The sequence shown here is derived from an EMBL/GenBank/DDBJ whole genome shotgun (WGS) entry which is preliminary data.</text>
</comment>
<dbReference type="OrthoDB" id="20368at2759"/>
<dbReference type="GO" id="GO:0016740">
    <property type="term" value="F:transferase activity"/>
    <property type="evidence" value="ECO:0007669"/>
    <property type="project" value="UniProtKB-KW"/>
</dbReference>
<evidence type="ECO:0000256" key="2">
    <source>
        <dbReference type="ARBA" id="ARBA00023253"/>
    </source>
</evidence>
<dbReference type="EMBL" id="MU254076">
    <property type="protein sequence ID" value="KAG9242414.1"/>
    <property type="molecule type" value="Genomic_DNA"/>
</dbReference>
<keyword evidence="5" id="KW-1185">Reference proteome</keyword>
<evidence type="ECO:0008006" key="6">
    <source>
        <dbReference type="Google" id="ProtNLM"/>
    </source>
</evidence>
<keyword evidence="3" id="KW-0119">Carbohydrate metabolism</keyword>
<dbReference type="GO" id="GO:0006004">
    <property type="term" value="P:fucose metabolic process"/>
    <property type="evidence" value="ECO:0007669"/>
    <property type="project" value="UniProtKB-KW"/>
</dbReference>